<dbReference type="AlphaFoldDB" id="A0ABD3NQV0"/>
<organism evidence="2 3">
    <name type="scientific">Cyclotella atomus</name>
    <dbReference type="NCBI Taxonomy" id="382360"/>
    <lineage>
        <taxon>Eukaryota</taxon>
        <taxon>Sar</taxon>
        <taxon>Stramenopiles</taxon>
        <taxon>Ochrophyta</taxon>
        <taxon>Bacillariophyta</taxon>
        <taxon>Coscinodiscophyceae</taxon>
        <taxon>Thalassiosirophycidae</taxon>
        <taxon>Stephanodiscales</taxon>
        <taxon>Stephanodiscaceae</taxon>
        <taxon>Cyclotella</taxon>
    </lineage>
</organism>
<evidence type="ECO:0000313" key="2">
    <source>
        <dbReference type="EMBL" id="KAL3777674.1"/>
    </source>
</evidence>
<dbReference type="Proteomes" id="UP001530400">
    <property type="component" value="Unassembled WGS sequence"/>
</dbReference>
<dbReference type="EMBL" id="JALLPJ020001032">
    <property type="protein sequence ID" value="KAL3777674.1"/>
    <property type="molecule type" value="Genomic_DNA"/>
</dbReference>
<proteinExistence type="predicted"/>
<evidence type="ECO:0000313" key="3">
    <source>
        <dbReference type="Proteomes" id="UP001530400"/>
    </source>
</evidence>
<name>A0ABD3NQV0_9STRA</name>
<evidence type="ECO:0000256" key="1">
    <source>
        <dbReference type="SAM" id="MobiDB-lite"/>
    </source>
</evidence>
<accession>A0ABD3NQV0</accession>
<feature type="region of interest" description="Disordered" evidence="1">
    <location>
        <begin position="1"/>
        <end position="44"/>
    </location>
</feature>
<sequence length="208" mass="24080">MVTSKHRAVKPKRAEAKKAATTVTKRKTRSSTKEVEPSKSEPISSKPISVLQGLVESHQSIAFIGIMHDNLLQTFRNILEEDPNKRWQKIYVFFPSNGCLKTLTRNYSRSMENMIIDKNTYKYSLSNMLSPVVKDLRFMEYDQLFHCGSYWDWNKRGGFIHISPLTWGANAKICPGMNYKWVEKEPSQEYQVYRDGLEYLLGIATTLD</sequence>
<reference evidence="2 3" key="1">
    <citation type="submission" date="2024-10" db="EMBL/GenBank/DDBJ databases">
        <title>Updated reference genomes for cyclostephanoid diatoms.</title>
        <authorList>
            <person name="Roberts W.R."/>
            <person name="Alverson A.J."/>
        </authorList>
    </citation>
    <scope>NUCLEOTIDE SEQUENCE [LARGE SCALE GENOMIC DNA]</scope>
    <source>
        <strain evidence="2 3">AJA010-31</strain>
    </source>
</reference>
<gene>
    <name evidence="2" type="ORF">ACHAWO_001865</name>
</gene>
<keyword evidence="3" id="KW-1185">Reference proteome</keyword>
<comment type="caution">
    <text evidence="2">The sequence shown here is derived from an EMBL/GenBank/DDBJ whole genome shotgun (WGS) entry which is preliminary data.</text>
</comment>
<feature type="compositionally biased region" description="Basic residues" evidence="1">
    <location>
        <begin position="1"/>
        <end position="11"/>
    </location>
</feature>
<protein>
    <submittedName>
        <fullName evidence="2">Uncharacterized protein</fullName>
    </submittedName>
</protein>